<organism evidence="2 3">
    <name type="scientific">Sphaerospermopsis reniformis</name>
    <dbReference type="NCBI Taxonomy" id="531300"/>
    <lineage>
        <taxon>Bacteria</taxon>
        <taxon>Bacillati</taxon>
        <taxon>Cyanobacteriota</taxon>
        <taxon>Cyanophyceae</taxon>
        <taxon>Nostocales</taxon>
        <taxon>Aphanizomenonaceae</taxon>
        <taxon>Sphaerospermopsis</taxon>
    </lineage>
</organism>
<evidence type="ECO:0000313" key="2">
    <source>
        <dbReference type="EMBL" id="GCL36240.1"/>
    </source>
</evidence>
<evidence type="ECO:0000256" key="1">
    <source>
        <dbReference type="SAM" id="Phobius"/>
    </source>
</evidence>
<gene>
    <name evidence="2" type="ORF">SR1949_13420</name>
</gene>
<feature type="transmembrane region" description="Helical" evidence="1">
    <location>
        <begin position="284"/>
        <end position="306"/>
    </location>
</feature>
<dbReference type="EMBL" id="BJCE01000031">
    <property type="protein sequence ID" value="GCL36240.1"/>
    <property type="molecule type" value="Genomic_DNA"/>
</dbReference>
<feature type="transmembrane region" description="Helical" evidence="1">
    <location>
        <begin position="322"/>
        <end position="343"/>
    </location>
</feature>
<keyword evidence="3" id="KW-1185">Reference proteome</keyword>
<dbReference type="Proteomes" id="UP000300142">
    <property type="component" value="Unassembled WGS sequence"/>
</dbReference>
<accession>A0A479ZU39</accession>
<name>A0A479ZU39_9CYAN</name>
<comment type="caution">
    <text evidence="2">The sequence shown here is derived from an EMBL/GenBank/DDBJ whole genome shotgun (WGS) entry which is preliminary data.</text>
</comment>
<sequence>MLPARKKIKLLLPLIICTVFILCAAIGMLINPDAFHKLVSPTQLRPILYYYMDVEHYAEMAVNPSCKAFYPLWPFIIRNLFHPQTIEQAAHYFVIVSSVIFFITNFLIFSLFKTALTRTYLAFSIMLAYTVNPMAIFRVIGYTESMFSLFSTLFIWLCLPNNKINQNLKLGFLFIITFLMSLTRPILIQVFFATILTLITIIGLAMLKTKIYSWKNLLIHLQKYHREIKTTVTIWVASLSGYAVYGNYCLQTRGNFFAPFEDQRLWGKKLGIHLELLLFPKSPLVDIIGFYLPLIILLLSLILTYYKYTQKQNIILVPRYRIWWSILYLYPPLLILIYGFNFFKAMKNKITFTQIKIHDYTNNLAVNYIFWFCVYFTTAHSLIQFFTFDRLMSLARYIFATPFFFLPLGYLYRCIPGKIKYQTLLFMSLISAVMLVEQWIKYGQDKWLG</sequence>
<feature type="transmembrane region" description="Helical" evidence="1">
    <location>
        <begin position="364"/>
        <end position="388"/>
    </location>
</feature>
<reference evidence="3" key="1">
    <citation type="submission" date="2019-02" db="EMBL/GenBank/DDBJ databases">
        <title>Draft genome sequence of Sphaerospermopsis reniformis NIES-1949.</title>
        <authorList>
            <person name="Yamaguchi H."/>
            <person name="Suzuki S."/>
            <person name="Kawachi M."/>
        </authorList>
    </citation>
    <scope>NUCLEOTIDE SEQUENCE [LARGE SCALE GENOMIC DNA]</scope>
    <source>
        <strain evidence="3">NIES-1949</strain>
    </source>
</reference>
<feature type="transmembrane region" description="Helical" evidence="1">
    <location>
        <begin position="394"/>
        <end position="412"/>
    </location>
</feature>
<protein>
    <recommendedName>
        <fullName evidence="4">Glycosyltransferase RgtA/B/C/D-like domain-containing protein</fullName>
    </recommendedName>
</protein>
<dbReference type="AlphaFoldDB" id="A0A479ZU39"/>
<proteinExistence type="predicted"/>
<keyword evidence="1" id="KW-1133">Transmembrane helix</keyword>
<dbReference type="RefSeq" id="WP_137666815.1">
    <property type="nucleotide sequence ID" value="NZ_BJCE01000031.1"/>
</dbReference>
<feature type="transmembrane region" description="Helical" evidence="1">
    <location>
        <begin position="188"/>
        <end position="207"/>
    </location>
</feature>
<keyword evidence="1" id="KW-0812">Transmembrane</keyword>
<evidence type="ECO:0000313" key="3">
    <source>
        <dbReference type="Proteomes" id="UP000300142"/>
    </source>
</evidence>
<feature type="transmembrane region" description="Helical" evidence="1">
    <location>
        <begin position="89"/>
        <end position="112"/>
    </location>
</feature>
<feature type="transmembrane region" description="Helical" evidence="1">
    <location>
        <begin position="119"/>
        <end position="136"/>
    </location>
</feature>
<feature type="transmembrane region" description="Helical" evidence="1">
    <location>
        <begin position="12"/>
        <end position="30"/>
    </location>
</feature>
<keyword evidence="1" id="KW-0472">Membrane</keyword>
<evidence type="ECO:0008006" key="4">
    <source>
        <dbReference type="Google" id="ProtNLM"/>
    </source>
</evidence>